<gene>
    <name evidence="5" type="primary">xseA</name>
    <name evidence="9" type="ORF">HMPREF9440_01829</name>
</gene>
<keyword evidence="3 5" id="KW-0378">Hydrolase</keyword>
<dbReference type="STRING" id="762967.HMPREF9440_01829"/>
<dbReference type="GO" id="GO:0009318">
    <property type="term" value="C:exodeoxyribonuclease VII complex"/>
    <property type="evidence" value="ECO:0007669"/>
    <property type="project" value="UniProtKB-UniRule"/>
</dbReference>
<comment type="function">
    <text evidence="5">Bidirectionally degrades single-stranded DNA into large acid-insoluble oligonucleotides, which are then degraded further into small acid-soluble oligonucleotides.</text>
</comment>
<dbReference type="OrthoDB" id="9802795at2"/>
<keyword evidence="10" id="KW-1185">Reference proteome</keyword>
<dbReference type="GO" id="GO:0008855">
    <property type="term" value="F:exodeoxyribonuclease VII activity"/>
    <property type="evidence" value="ECO:0007669"/>
    <property type="project" value="UniProtKB-UniRule"/>
</dbReference>
<dbReference type="HOGENOM" id="CLU_023625_2_0_4"/>
<dbReference type="GO" id="GO:0005737">
    <property type="term" value="C:cytoplasm"/>
    <property type="evidence" value="ECO:0007669"/>
    <property type="project" value="UniProtKB-SubCell"/>
</dbReference>
<dbReference type="HAMAP" id="MF_00378">
    <property type="entry name" value="Exonuc_7_L"/>
    <property type="match status" value="1"/>
</dbReference>
<feature type="region of interest" description="Disordered" evidence="6">
    <location>
        <begin position="60"/>
        <end position="89"/>
    </location>
</feature>
<dbReference type="EC" id="3.1.11.6" evidence="5"/>
<evidence type="ECO:0000313" key="9">
    <source>
        <dbReference type="EMBL" id="EHY30804.1"/>
    </source>
</evidence>
<evidence type="ECO:0000256" key="3">
    <source>
        <dbReference type="ARBA" id="ARBA00022801"/>
    </source>
</evidence>
<dbReference type="InterPro" id="IPR020579">
    <property type="entry name" value="Exonuc_VII_lsu_C"/>
</dbReference>
<dbReference type="EMBL" id="AFBQ01000274">
    <property type="protein sequence ID" value="EHY30804.1"/>
    <property type="molecule type" value="Genomic_DNA"/>
</dbReference>
<dbReference type="InterPro" id="IPR025824">
    <property type="entry name" value="OB-fold_nuc-bd_dom"/>
</dbReference>
<dbReference type="Gene3D" id="2.40.50.1010">
    <property type="match status" value="1"/>
</dbReference>
<dbReference type="AlphaFoldDB" id="H3KGE9"/>
<sequence>MPKNPTDARSGEDDLTDVTNVTDVNDAADAADDDSPLASDEAALRRARREASLARLAAVRARRGTESRPAAATAIPRREWRTTPPPPPPSYSSYPPPFGGLDEFTGLWRDSSSPFAAPSGMPGTTRGTQKPLTVTEALTRIKSAVAGTLIGVWVTGEVSGMFRSAAGHVYFKLKDATGLVACVAFAGALRKKPADFRDGDAIEVTGRADVYARGGDLQIVVDNWRPAGLGERWEAFLRLKAKLEAEGLFDDARKKRLPGFVRKLAVVTSAQAAAWSDVRRTLARRTPWIRTTLFETPVQGDTAPEGIVRALAAADAGGFDLVLLVRGGGAPEDLDAYNDERVARALAAMRTPTVTGVGHESDVTIVDFVADLRASTPTAAAESVGPDLRHWLTLLARLDATLQDALNHSLRDAMQRTDRAALMLASPETVTGRSERRMREAEDRLRRLFADRTGLLDARLAHAAERLASPDAVLEAKARALGSAAERLRAAGLTVVSQRETALRAVAPVLPAILRQLDLWERRLDDLSQTLKALDPDRPMRDGWTRAERAGEILTRAEGLRRDDELTLRFADGWARVRVEEVGLTPEGNGKDDGVGAGPSGGKA</sequence>
<keyword evidence="2 5" id="KW-0540">Nuclease</keyword>
<evidence type="ECO:0000256" key="5">
    <source>
        <dbReference type="HAMAP-Rule" id="MF_00378"/>
    </source>
</evidence>
<dbReference type="NCBIfam" id="TIGR00237">
    <property type="entry name" value="xseA"/>
    <property type="match status" value="1"/>
</dbReference>
<dbReference type="PANTHER" id="PTHR30008">
    <property type="entry name" value="EXODEOXYRIBONUCLEASE 7 LARGE SUBUNIT"/>
    <property type="match status" value="1"/>
</dbReference>
<protein>
    <recommendedName>
        <fullName evidence="5">Exodeoxyribonuclease 7 large subunit</fullName>
        <ecNumber evidence="5">3.1.11.6</ecNumber>
    </recommendedName>
    <alternativeName>
        <fullName evidence="5">Exodeoxyribonuclease VII large subunit</fullName>
        <shortName evidence="5">Exonuclease VII large subunit</shortName>
    </alternativeName>
</protein>
<dbReference type="GO" id="GO:0003676">
    <property type="term" value="F:nucleic acid binding"/>
    <property type="evidence" value="ECO:0007669"/>
    <property type="project" value="InterPro"/>
</dbReference>
<comment type="similarity">
    <text evidence="5">Belongs to the XseA family.</text>
</comment>
<feature type="region of interest" description="Disordered" evidence="6">
    <location>
        <begin position="584"/>
        <end position="604"/>
    </location>
</feature>
<feature type="region of interest" description="Disordered" evidence="6">
    <location>
        <begin position="1"/>
        <end position="41"/>
    </location>
</feature>
<feature type="domain" description="OB-fold nucleic acid binding" evidence="8">
    <location>
        <begin position="132"/>
        <end position="223"/>
    </location>
</feature>
<keyword evidence="4 5" id="KW-0269">Exonuclease</keyword>
<evidence type="ECO:0000256" key="6">
    <source>
        <dbReference type="SAM" id="MobiDB-lite"/>
    </source>
</evidence>
<evidence type="ECO:0000256" key="1">
    <source>
        <dbReference type="ARBA" id="ARBA00022490"/>
    </source>
</evidence>
<comment type="caution">
    <text evidence="9">The sequence shown here is derived from an EMBL/GenBank/DDBJ whole genome shotgun (WGS) entry which is preliminary data.</text>
</comment>
<name>H3KGE9_9BURK</name>
<dbReference type="PANTHER" id="PTHR30008:SF0">
    <property type="entry name" value="EXODEOXYRIBONUCLEASE 7 LARGE SUBUNIT"/>
    <property type="match status" value="1"/>
</dbReference>
<dbReference type="Proteomes" id="UP000004956">
    <property type="component" value="Unassembled WGS sequence"/>
</dbReference>
<organism evidence="9 10">
    <name type="scientific">Sutterella parvirubra YIT 11816</name>
    <dbReference type="NCBI Taxonomy" id="762967"/>
    <lineage>
        <taxon>Bacteria</taxon>
        <taxon>Pseudomonadati</taxon>
        <taxon>Pseudomonadota</taxon>
        <taxon>Betaproteobacteria</taxon>
        <taxon>Burkholderiales</taxon>
        <taxon>Sutterellaceae</taxon>
        <taxon>Sutterella</taxon>
    </lineage>
</organism>
<feature type="domain" description="Exonuclease VII large subunit C-terminal" evidence="7">
    <location>
        <begin position="248"/>
        <end position="577"/>
    </location>
</feature>
<dbReference type="CDD" id="cd04489">
    <property type="entry name" value="ExoVII_LU_OBF"/>
    <property type="match status" value="1"/>
</dbReference>
<proteinExistence type="inferred from homology"/>
<reference evidence="9 10" key="1">
    <citation type="submission" date="2011-11" db="EMBL/GenBank/DDBJ databases">
        <authorList>
            <person name="Weinstock G."/>
            <person name="Sodergren E."/>
            <person name="Clifton S."/>
            <person name="Fulton L."/>
            <person name="Fulton B."/>
            <person name="Courtney L."/>
            <person name="Fronick C."/>
            <person name="Harrison M."/>
            <person name="Strong C."/>
            <person name="Farmer C."/>
            <person name="Delahaunty K."/>
            <person name="Markovic C."/>
            <person name="Hall O."/>
            <person name="Minx P."/>
            <person name="Tomlinson C."/>
            <person name="Mitreva M."/>
            <person name="Hou S."/>
            <person name="Chen J."/>
            <person name="Wollam A."/>
            <person name="Pepin K.H."/>
            <person name="Johnson M."/>
            <person name="Bhonagiri V."/>
            <person name="Zhang X."/>
            <person name="Suruliraj S."/>
            <person name="Warren W."/>
            <person name="Chinwalla A."/>
            <person name="Mardis E.R."/>
            <person name="Wilson R.K."/>
        </authorList>
    </citation>
    <scope>NUCLEOTIDE SEQUENCE [LARGE SCALE GENOMIC DNA]</scope>
    <source>
        <strain evidence="9 10">YIT 11816</strain>
    </source>
</reference>
<dbReference type="InterPro" id="IPR003753">
    <property type="entry name" value="Exonuc_VII_L"/>
</dbReference>
<feature type="compositionally biased region" description="Low complexity" evidence="6">
    <location>
        <begin position="17"/>
        <end position="28"/>
    </location>
</feature>
<accession>H3KGE9</accession>
<dbReference type="Pfam" id="PF02601">
    <property type="entry name" value="Exonuc_VII_L"/>
    <property type="match status" value="1"/>
</dbReference>
<comment type="subcellular location">
    <subcellularLocation>
        <location evidence="5">Cytoplasm</location>
    </subcellularLocation>
</comment>
<evidence type="ECO:0000256" key="2">
    <source>
        <dbReference type="ARBA" id="ARBA00022722"/>
    </source>
</evidence>
<evidence type="ECO:0000313" key="10">
    <source>
        <dbReference type="Proteomes" id="UP000004956"/>
    </source>
</evidence>
<evidence type="ECO:0000259" key="7">
    <source>
        <dbReference type="Pfam" id="PF02601"/>
    </source>
</evidence>
<dbReference type="PATRIC" id="fig|762967.3.peg.1439"/>
<evidence type="ECO:0000256" key="4">
    <source>
        <dbReference type="ARBA" id="ARBA00022839"/>
    </source>
</evidence>
<comment type="catalytic activity">
    <reaction evidence="5">
        <text>Exonucleolytic cleavage in either 5'- to 3'- or 3'- to 5'-direction to yield nucleoside 5'-phosphates.</text>
        <dbReference type="EC" id="3.1.11.6"/>
    </reaction>
</comment>
<dbReference type="Pfam" id="PF13742">
    <property type="entry name" value="tRNA_anti_2"/>
    <property type="match status" value="1"/>
</dbReference>
<feature type="compositionally biased region" description="Gly residues" evidence="6">
    <location>
        <begin position="595"/>
        <end position="604"/>
    </location>
</feature>
<keyword evidence="1 5" id="KW-0963">Cytoplasm</keyword>
<dbReference type="GO" id="GO:0006308">
    <property type="term" value="P:DNA catabolic process"/>
    <property type="evidence" value="ECO:0007669"/>
    <property type="project" value="UniProtKB-UniRule"/>
</dbReference>
<evidence type="ECO:0000259" key="8">
    <source>
        <dbReference type="Pfam" id="PF13742"/>
    </source>
</evidence>
<comment type="subunit">
    <text evidence="5">Heterooligomer composed of large and small subunits.</text>
</comment>
<dbReference type="RefSeq" id="WP_008542954.1">
    <property type="nucleotide sequence ID" value="NZ_JH604995.1"/>
</dbReference>